<keyword evidence="5" id="KW-0732">Signal</keyword>
<dbReference type="GO" id="GO:0020037">
    <property type="term" value="F:heme binding"/>
    <property type="evidence" value="ECO:0007669"/>
    <property type="project" value="InterPro"/>
</dbReference>
<dbReference type="AlphaFoldDB" id="B3PKM1"/>
<feature type="domain" description="Cytochrome c" evidence="7">
    <location>
        <begin position="934"/>
        <end position="1066"/>
    </location>
</feature>
<gene>
    <name evidence="8" type="primary">cbp32A</name>
    <name evidence="8" type="ordered locus">CJA_0778</name>
</gene>
<dbReference type="SUPFAM" id="SSF46626">
    <property type="entry name" value="Cytochrome c"/>
    <property type="match status" value="1"/>
</dbReference>
<evidence type="ECO:0000256" key="4">
    <source>
        <dbReference type="PROSITE-ProRule" id="PRU00433"/>
    </source>
</evidence>
<dbReference type="Proteomes" id="UP000001036">
    <property type="component" value="Chromosome"/>
</dbReference>
<dbReference type="CAZy" id="CBM32">
    <property type="family name" value="Carbohydrate-Binding Module Family 32"/>
</dbReference>
<dbReference type="PANTHER" id="PTHR30600">
    <property type="entry name" value="CYTOCHROME C PEROXIDASE-RELATED"/>
    <property type="match status" value="1"/>
</dbReference>
<evidence type="ECO:0000259" key="6">
    <source>
        <dbReference type="PROSITE" id="PS50022"/>
    </source>
</evidence>
<dbReference type="InterPro" id="IPR009056">
    <property type="entry name" value="Cyt_c-like_dom"/>
</dbReference>
<evidence type="ECO:0000259" key="7">
    <source>
        <dbReference type="PROSITE" id="PS51007"/>
    </source>
</evidence>
<name>B3PKM1_CELJU</name>
<dbReference type="Pfam" id="PF00754">
    <property type="entry name" value="F5_F8_type_C"/>
    <property type="match status" value="1"/>
</dbReference>
<dbReference type="HOGENOM" id="CLU_012868_0_0_6"/>
<sequence length="1066" mass="115613">MQSKPDTRLARALLVVCLSLPLMLLSGVSQAQTNVAVNKPVAASSALQPAGNAVDGNAASRWESTHGETPSWISVDLGAVYSLSRTEIDWEAANAANYEVQGSLDGSQWTRLAIEVGGSFGNRTDQHVLAGNYRFLRIYCTQRSSGNLWGYSIFEWRVQGSLLASSASSALALPLPVAQVTASSQLQPAANALDNNPATRWETNHGAGPAWIAVDLGAAHSLTRAVIDWEAANAADYQLQGSQDNSQWVNLTTRTGAAFGNRTDTLDISGSYRYLRIYATQRSAGNSWGYSIFEWKIYGSAISASSSSRSSQVSSSAISSSLVSSSRSSQSSSRSSSSVVSSQPTALQYQPLFATQFPAGEARNWRIEPDGTIVTYGSGRARSRHEAEDIFYTFPAFYHEHRTFHFEIHDHTPKGESRVDIYYEPEYANFNDIGCRKSLFNPYRSYFGDNGGFTRIRAADAATGKGERWHCVGTRFVPTEREGLTRLRAGDFYDFEFQQWLGFTETDPRVSAQRVYYTDTFRIKLGSPGLYIVNNDALNGKLASGGSATAAPVRAYVGVAQADVISTTGTLVDSGSQGYMAIRSPQAIAKGYQIPGYQVNTPANNATVTYRHNGQTYTDQVLDYAPGAASPFIVDRASYDWTSFFREALNIRWETHNQFLNGRRIFHTDFVNGSHFEPGNPDFPALANLATGLTINSSCVGCHINNGRGPAPVAGNLGNTLAVKVSSGQLDALGNPAPHGYFGKVLQPRSRAGSVPAEGNLQLSYTSVSGTYNDGSRYELQAPQYQPHIQDTQGGTLDFFSARMPQTIVGLGLLEAVPEAQLLARHDPQDADGDGISGRAALVRDMRTGESRIGRFGWKASVASLEEFTADALHEDIGVGTSILPGSACGQVQTACRANSNNAVELNDERLKLLTVYMQALGAPARRAETVNNADVQRGEQRFRDFGCAACHTPELTTDHAHPLAELRGQTIRPYTDLLLHDMGEGLADRLSQDAATNREWRTPPLWGLGLTQAVNGHTRLLHDGRARNIEEAILWHGGEAAASQAAFRAATAAQRNDLVKFLESL</sequence>
<dbReference type="Pfam" id="PF06537">
    <property type="entry name" value="DHOR"/>
    <property type="match status" value="1"/>
</dbReference>
<dbReference type="PROSITE" id="PS51007">
    <property type="entry name" value="CYTC"/>
    <property type="match status" value="1"/>
</dbReference>
<keyword evidence="9" id="KW-1185">Reference proteome</keyword>
<feature type="domain" description="F5/8 type C" evidence="6">
    <location>
        <begin position="166"/>
        <end position="300"/>
    </location>
</feature>
<dbReference type="InterPro" id="IPR010538">
    <property type="entry name" value="DHOR"/>
</dbReference>
<dbReference type="InterPro" id="IPR008979">
    <property type="entry name" value="Galactose-bd-like_sf"/>
</dbReference>
<dbReference type="GO" id="GO:0009055">
    <property type="term" value="F:electron transfer activity"/>
    <property type="evidence" value="ECO:0007669"/>
    <property type="project" value="InterPro"/>
</dbReference>
<feature type="signal peptide" evidence="5">
    <location>
        <begin position="1"/>
        <end position="31"/>
    </location>
</feature>
<evidence type="ECO:0000256" key="1">
    <source>
        <dbReference type="ARBA" id="ARBA00022617"/>
    </source>
</evidence>
<evidence type="ECO:0000313" key="8">
    <source>
        <dbReference type="EMBL" id="ACE85065.1"/>
    </source>
</evidence>
<keyword evidence="2 4" id="KW-0479">Metal-binding</keyword>
<dbReference type="PROSITE" id="PS50022">
    <property type="entry name" value="FA58C_3"/>
    <property type="match status" value="2"/>
</dbReference>
<dbReference type="InterPro" id="IPR051395">
    <property type="entry name" value="Cytochrome_c_Peroxidase/MauG"/>
</dbReference>
<evidence type="ECO:0000256" key="5">
    <source>
        <dbReference type="SAM" id="SignalP"/>
    </source>
</evidence>
<feature type="chain" id="PRO_5002794200" evidence="5">
    <location>
        <begin position="32"/>
        <end position="1066"/>
    </location>
</feature>
<evidence type="ECO:0000313" key="9">
    <source>
        <dbReference type="Proteomes" id="UP000001036"/>
    </source>
</evidence>
<keyword evidence="3 4" id="KW-0408">Iron</keyword>
<evidence type="ECO:0000256" key="3">
    <source>
        <dbReference type="ARBA" id="ARBA00023004"/>
    </source>
</evidence>
<protein>
    <submittedName>
        <fullName evidence="8">Carbohydrate binding protein, putative, cbp32A</fullName>
    </submittedName>
</protein>
<dbReference type="InterPro" id="IPR000421">
    <property type="entry name" value="FA58C"/>
</dbReference>
<proteinExistence type="predicted"/>
<dbReference type="GO" id="GO:0004130">
    <property type="term" value="F:cytochrome-c peroxidase activity"/>
    <property type="evidence" value="ECO:0007669"/>
    <property type="project" value="TreeGrafter"/>
</dbReference>
<dbReference type="eggNOG" id="COG3488">
    <property type="taxonomic scope" value="Bacteria"/>
</dbReference>
<dbReference type="SUPFAM" id="SSF49785">
    <property type="entry name" value="Galactose-binding domain-like"/>
    <property type="match status" value="2"/>
</dbReference>
<dbReference type="KEGG" id="cja:CJA_0778"/>
<accession>B3PKM1</accession>
<dbReference type="PANTHER" id="PTHR30600:SF4">
    <property type="entry name" value="CYTOCHROME C DOMAIN-CONTAINING PROTEIN"/>
    <property type="match status" value="1"/>
</dbReference>
<dbReference type="EMBL" id="CP000934">
    <property type="protein sequence ID" value="ACE85065.1"/>
    <property type="molecule type" value="Genomic_DNA"/>
</dbReference>
<dbReference type="InterPro" id="IPR036909">
    <property type="entry name" value="Cyt_c-like_dom_sf"/>
</dbReference>
<keyword evidence="1 4" id="KW-0349">Heme</keyword>
<dbReference type="Gene3D" id="1.10.760.10">
    <property type="entry name" value="Cytochrome c-like domain"/>
    <property type="match status" value="1"/>
</dbReference>
<dbReference type="Gene3D" id="2.60.120.260">
    <property type="entry name" value="Galactose-binding domain-like"/>
    <property type="match status" value="2"/>
</dbReference>
<dbReference type="GO" id="GO:0046872">
    <property type="term" value="F:metal ion binding"/>
    <property type="evidence" value="ECO:0007669"/>
    <property type="project" value="UniProtKB-KW"/>
</dbReference>
<reference evidence="8 9" key="1">
    <citation type="journal article" date="2008" name="J. Bacteriol.">
        <title>Insights into plant cell wall degradation from the genome sequence of the soil bacterium Cellvibrio japonicus.</title>
        <authorList>
            <person name="Deboy R.T."/>
            <person name="Mongodin E.F."/>
            <person name="Fouts D.E."/>
            <person name="Tailford L.E."/>
            <person name="Khouri H."/>
            <person name="Emerson J.B."/>
            <person name="Mohamoud Y."/>
            <person name="Watkins K."/>
            <person name="Henrissat B."/>
            <person name="Gilbert H.J."/>
            <person name="Nelson K.E."/>
        </authorList>
    </citation>
    <scope>NUCLEOTIDE SEQUENCE [LARGE SCALE GENOMIC DNA]</scope>
    <source>
        <strain evidence="8 9">Ueda107</strain>
    </source>
</reference>
<evidence type="ECO:0000256" key="2">
    <source>
        <dbReference type="ARBA" id="ARBA00022723"/>
    </source>
</evidence>
<feature type="domain" description="F5/8 type C" evidence="6">
    <location>
        <begin position="17"/>
        <end position="112"/>
    </location>
</feature>
<dbReference type="Pfam" id="PF22633">
    <property type="entry name" value="F5_F8_type_C_2"/>
    <property type="match status" value="1"/>
</dbReference>
<organism evidence="8 9">
    <name type="scientific">Cellvibrio japonicus (strain Ueda107)</name>
    <name type="common">Pseudomonas fluorescens subsp. cellulosa</name>
    <dbReference type="NCBI Taxonomy" id="498211"/>
    <lineage>
        <taxon>Bacteria</taxon>
        <taxon>Pseudomonadati</taxon>
        <taxon>Pseudomonadota</taxon>
        <taxon>Gammaproteobacteria</taxon>
        <taxon>Cellvibrionales</taxon>
        <taxon>Cellvibrionaceae</taxon>
        <taxon>Cellvibrio</taxon>
    </lineage>
</organism>